<dbReference type="EC" id="3.1.-.-" evidence="19"/>
<dbReference type="GO" id="GO:0005634">
    <property type="term" value="C:nucleus"/>
    <property type="evidence" value="ECO:0007669"/>
    <property type="project" value="UniProtKB-SubCell"/>
</dbReference>
<feature type="domain" description="DNA2/NAM7 helicase-like C-terminal" evidence="23">
    <location>
        <begin position="1048"/>
        <end position="1198"/>
    </location>
</feature>
<dbReference type="InterPro" id="IPR029017">
    <property type="entry name" value="Enolase-like_N"/>
</dbReference>
<dbReference type="InterPro" id="IPR027417">
    <property type="entry name" value="P-loop_NTPase"/>
</dbReference>
<evidence type="ECO:0000256" key="7">
    <source>
        <dbReference type="ARBA" id="ARBA00022741"/>
    </source>
</evidence>
<dbReference type="FunFam" id="3.90.320.10:FF:000001">
    <property type="entry name" value="DNA replication helicase Dna2"/>
    <property type="match status" value="1"/>
</dbReference>
<evidence type="ECO:0000256" key="3">
    <source>
        <dbReference type="ARBA" id="ARBA00022485"/>
    </source>
</evidence>
<feature type="compositionally biased region" description="Pro residues" evidence="20">
    <location>
        <begin position="49"/>
        <end position="60"/>
    </location>
</feature>
<keyword evidence="9 19" id="KW-0378">Hydrolase</keyword>
<dbReference type="GO" id="GO:0046872">
    <property type="term" value="F:metal ion binding"/>
    <property type="evidence" value="ECO:0007669"/>
    <property type="project" value="UniProtKB-UniRule"/>
</dbReference>
<feature type="compositionally biased region" description="Polar residues" evidence="20">
    <location>
        <begin position="1471"/>
        <end position="1480"/>
    </location>
</feature>
<evidence type="ECO:0000256" key="19">
    <source>
        <dbReference type="RuleBase" id="RU367041"/>
    </source>
</evidence>
<keyword evidence="10 19" id="KW-0347">Helicase</keyword>
<feature type="domain" description="DNA replication factor Dna2 N-terminal" evidence="21">
    <location>
        <begin position="313"/>
        <end position="512"/>
    </location>
</feature>
<dbReference type="PANTHER" id="PTHR10887:SF433">
    <property type="entry name" value="DNA REPLICATION ATP-DEPENDENT HELICASE_NUCLEASE DNA2"/>
    <property type="match status" value="1"/>
</dbReference>
<evidence type="ECO:0000256" key="4">
    <source>
        <dbReference type="ARBA" id="ARBA00022705"/>
    </source>
</evidence>
<dbReference type="GO" id="GO:0017116">
    <property type="term" value="F:single-stranded DNA helicase activity"/>
    <property type="evidence" value="ECO:0007669"/>
    <property type="project" value="UniProtKB-UniRule"/>
</dbReference>
<feature type="region of interest" description="Disordered" evidence="20">
    <location>
        <begin position="237"/>
        <end position="267"/>
    </location>
</feature>
<keyword evidence="7 19" id="KW-0547">Nucleotide-binding</keyword>
<dbReference type="Gene3D" id="3.40.50.300">
    <property type="entry name" value="P-loop containing nucleotide triphosphate hydrolases"/>
    <property type="match status" value="2"/>
</dbReference>
<evidence type="ECO:0000259" key="23">
    <source>
        <dbReference type="Pfam" id="PF13087"/>
    </source>
</evidence>
<comment type="function">
    <text evidence="19">Key enzyme involved in DNA replication and DNA repair. Involved in Okazaki fragments processing by cleaving long flaps that escape FEN1: flaps that are longer than 27 nucleotides are coated by replication protein A complex (RPA), leading to recruit DNA2 which cleaves the flap until it is too short to bind RPA and becomes a substrate for FEN1. Also involved in 5'-end resection of DNA during double-strand break (DSB) repair by mediating the cleavage of 5'-ssDNA.</text>
</comment>
<dbReference type="InterPro" id="IPR026851">
    <property type="entry name" value="Dna2/JHS1_DEXXQ-box"/>
</dbReference>
<evidence type="ECO:0000256" key="8">
    <source>
        <dbReference type="ARBA" id="ARBA00022763"/>
    </source>
</evidence>
<name>A0A1D6E1M0_MAIZE</name>
<keyword evidence="4 19" id="KW-0235">DNA replication</keyword>
<keyword evidence="5 19" id="KW-0540">Nuclease</keyword>
<dbReference type="InterPro" id="IPR011604">
    <property type="entry name" value="PDDEXK-like_dom_sf"/>
</dbReference>
<dbReference type="SMR" id="A0A1D6E1M0"/>
<evidence type="ECO:0000256" key="1">
    <source>
        <dbReference type="ARBA" id="ARBA00001966"/>
    </source>
</evidence>
<dbReference type="InterPro" id="IPR041677">
    <property type="entry name" value="DNA2/NAM7_AAA_11"/>
</dbReference>
<evidence type="ECO:0000256" key="17">
    <source>
        <dbReference type="ARBA" id="ARBA00023268"/>
    </source>
</evidence>
<feature type="compositionally biased region" description="Low complexity" evidence="20">
    <location>
        <begin position="8"/>
        <end position="26"/>
    </location>
</feature>
<keyword evidence="8 19" id="KW-0227">DNA damage</keyword>
<dbReference type="InterPro" id="IPR014808">
    <property type="entry name" value="DNA_replication_fac_Dna2_N"/>
</dbReference>
<dbReference type="GO" id="GO:0005694">
    <property type="term" value="C:chromosome"/>
    <property type="evidence" value="ECO:0007669"/>
    <property type="project" value="UniProtKB-SubCell"/>
</dbReference>
<dbReference type="InterPro" id="IPR047187">
    <property type="entry name" value="SF1_C_Upf1"/>
</dbReference>
<evidence type="ECO:0000256" key="13">
    <source>
        <dbReference type="ARBA" id="ARBA00023014"/>
    </source>
</evidence>
<dbReference type="GO" id="GO:0017108">
    <property type="term" value="F:5'-flap endonuclease activity"/>
    <property type="evidence" value="ECO:0007669"/>
    <property type="project" value="UniProtKB-UniRule"/>
</dbReference>
<dbReference type="IntAct" id="A0A1D6E1M0">
    <property type="interactions" value="3"/>
</dbReference>
<feature type="region of interest" description="Disordered" evidence="20">
    <location>
        <begin position="1514"/>
        <end position="1537"/>
    </location>
</feature>
<proteinExistence type="inferred from homology"/>
<feature type="compositionally biased region" description="Polar residues" evidence="20">
    <location>
        <begin position="248"/>
        <end position="261"/>
    </location>
</feature>
<evidence type="ECO:0000256" key="5">
    <source>
        <dbReference type="ARBA" id="ARBA00022722"/>
    </source>
</evidence>
<evidence type="ECO:0000259" key="22">
    <source>
        <dbReference type="Pfam" id="PF13086"/>
    </source>
</evidence>
<feature type="region of interest" description="Disordered" evidence="20">
    <location>
        <begin position="1466"/>
        <end position="1491"/>
    </location>
</feature>
<dbReference type="CDD" id="cd18808">
    <property type="entry name" value="SF1_C_Upf1"/>
    <property type="match status" value="1"/>
</dbReference>
<dbReference type="SUPFAM" id="SSF52540">
    <property type="entry name" value="P-loop containing nucleoside triphosphate hydrolases"/>
    <property type="match status" value="1"/>
</dbReference>
<evidence type="ECO:0000256" key="2">
    <source>
        <dbReference type="ARBA" id="ARBA00007913"/>
    </source>
</evidence>
<evidence type="ECO:0000256" key="15">
    <source>
        <dbReference type="ARBA" id="ARBA00023204"/>
    </source>
</evidence>
<keyword evidence="15 19" id="KW-0234">DNA repair</keyword>
<dbReference type="Pfam" id="PF13087">
    <property type="entry name" value="AAA_12"/>
    <property type="match status" value="2"/>
</dbReference>
<feature type="domain" description="DNA2/NAM7 helicase helicase" evidence="22">
    <location>
        <begin position="871"/>
        <end position="963"/>
    </location>
</feature>
<evidence type="ECO:0000256" key="16">
    <source>
        <dbReference type="ARBA" id="ARBA00023242"/>
    </source>
</evidence>
<dbReference type="Pfam" id="PF08696">
    <property type="entry name" value="Dna2"/>
    <property type="match status" value="1"/>
</dbReference>
<dbReference type="STRING" id="4577.A0A1D6E1M0"/>
<evidence type="ECO:0000256" key="12">
    <source>
        <dbReference type="ARBA" id="ARBA00023004"/>
    </source>
</evidence>
<dbReference type="EC" id="3.6.4.12" evidence="19"/>
<organism evidence="24">
    <name type="scientific">Zea mays</name>
    <name type="common">Maize</name>
    <dbReference type="NCBI Taxonomy" id="4577"/>
    <lineage>
        <taxon>Eukaryota</taxon>
        <taxon>Viridiplantae</taxon>
        <taxon>Streptophyta</taxon>
        <taxon>Embryophyta</taxon>
        <taxon>Tracheophyta</taxon>
        <taxon>Spermatophyta</taxon>
        <taxon>Magnoliopsida</taxon>
        <taxon>Liliopsida</taxon>
        <taxon>Poales</taxon>
        <taxon>Poaceae</taxon>
        <taxon>PACMAD clade</taxon>
        <taxon>Panicoideae</taxon>
        <taxon>Andropogonodae</taxon>
        <taxon>Andropogoneae</taxon>
        <taxon>Tripsacinae</taxon>
        <taxon>Zea</taxon>
    </lineage>
</organism>
<keyword evidence="12 19" id="KW-0408">Iron</keyword>
<keyword evidence="6 19" id="KW-0479">Metal-binding</keyword>
<feature type="domain" description="DNA2/NAM7 helicase helicase" evidence="22">
    <location>
        <begin position="972"/>
        <end position="1039"/>
    </location>
</feature>
<comment type="cofactor">
    <cofactor evidence="1">
        <name>[4Fe-4S] cluster</name>
        <dbReference type="ChEBI" id="CHEBI:49883"/>
    </cofactor>
</comment>
<feature type="non-terminal residue" evidence="24">
    <location>
        <position position="1537"/>
    </location>
</feature>
<keyword evidence="14 19" id="KW-0238">DNA-binding</keyword>
<evidence type="ECO:0000256" key="18">
    <source>
        <dbReference type="ARBA" id="ARBA00047995"/>
    </source>
</evidence>
<dbReference type="CDD" id="cd18041">
    <property type="entry name" value="DEXXQc_DNA2"/>
    <property type="match status" value="1"/>
</dbReference>
<dbReference type="GO" id="GO:0051539">
    <property type="term" value="F:4 iron, 4 sulfur cluster binding"/>
    <property type="evidence" value="ECO:0007669"/>
    <property type="project" value="UniProtKB-UniRule"/>
</dbReference>
<evidence type="ECO:0000256" key="9">
    <source>
        <dbReference type="ARBA" id="ARBA00022801"/>
    </source>
</evidence>
<dbReference type="Gene3D" id="3.30.390.10">
    <property type="entry name" value="Enolase-like, N-terminal domain"/>
    <property type="match status" value="1"/>
</dbReference>
<keyword evidence="13 19" id="KW-0411">Iron-sulfur</keyword>
<evidence type="ECO:0000256" key="6">
    <source>
        <dbReference type="ARBA" id="ARBA00022723"/>
    </source>
</evidence>
<dbReference type="EMBL" id="CM007648">
    <property type="protein sequence ID" value="ONM14581.1"/>
    <property type="molecule type" value="Genomic_DNA"/>
</dbReference>
<comment type="similarity">
    <text evidence="2 19">Belongs to the DNA2/NAM7 helicase family.</text>
</comment>
<dbReference type="GO" id="GO:0033567">
    <property type="term" value="P:DNA replication, Okazaki fragment processing"/>
    <property type="evidence" value="ECO:0007669"/>
    <property type="project" value="UniProtKB-UniRule"/>
</dbReference>
<evidence type="ECO:0000256" key="10">
    <source>
        <dbReference type="ARBA" id="ARBA00022806"/>
    </source>
</evidence>
<dbReference type="SUPFAM" id="SSF54826">
    <property type="entry name" value="Enolase N-terminal domain-like"/>
    <property type="match status" value="1"/>
</dbReference>
<dbReference type="InterPro" id="IPR045055">
    <property type="entry name" value="DNA2/NAM7-like"/>
</dbReference>
<keyword evidence="11 19" id="KW-0067">ATP-binding</keyword>
<keyword evidence="16 19" id="KW-0539">Nucleus</keyword>
<evidence type="ECO:0000256" key="11">
    <source>
        <dbReference type="ARBA" id="ARBA00022840"/>
    </source>
</evidence>
<dbReference type="CDD" id="cd22318">
    <property type="entry name" value="DNA2_N-like"/>
    <property type="match status" value="1"/>
</dbReference>
<dbReference type="Pfam" id="PF13086">
    <property type="entry name" value="AAA_11"/>
    <property type="match status" value="2"/>
</dbReference>
<dbReference type="GO" id="GO:0006281">
    <property type="term" value="P:DNA repair"/>
    <property type="evidence" value="ECO:0007669"/>
    <property type="project" value="UniProtKB-KW"/>
</dbReference>
<evidence type="ECO:0000313" key="24">
    <source>
        <dbReference type="EMBL" id="ONM14581.1"/>
    </source>
</evidence>
<keyword evidence="3 19" id="KW-0004">4Fe-4S</keyword>
<evidence type="ECO:0000256" key="20">
    <source>
        <dbReference type="SAM" id="MobiDB-lite"/>
    </source>
</evidence>
<sequence length="1537" mass="168616">MPPKKRAAAAASSKKPQPSQPSQPAKFGILHFFERQTQASQNAKRQKPDPPAPPPPPPPPPEKEPSEVSPEVTKTLAPKRVRFSPGMLIKQSQDDGVAEVVTWKISPVNHRLGTTKSKQFLGMAPHPYSSEKNSSLDAMKKWHSSPLGLSRCTTLGSNSGVLGSAIVGCDGVGDTQSPFRTPPSLSYGCNEVTFLFLEQQVSSGVTSEGGAEPSGAGQHKKALLDLLDQVEDAIMEEELPADPGNKGGQTTNEDITNNSRSPVADTDLTIPSKKTIHVPPFNSFLVLEVSEKHKADDSSCDRYPVKVLRLLNEHSGTECAVHLCDEWFDSIVGPGDTVNVIGEFSNHGKCIVDHDNNLVIVHPEQLISGTRAASSFQCLRRSVLDERLKSNEYSTSALTGTLLHQVFQAGLLNDAPSWQFLEQQAKEVLLKNIETLYACGVNESNMYSTLIEAIPKMLNWFKCFLKGSKCSDVDFGHNEVRKTVGVTEVMDIEEMAWAPRYGMKGVIDASVRSRVESHNGGSYDRIMPLEFKTGKATSGQAAMEHSAQVMLYTLLMTERYLNEDIDLGLLYYLHTDQTLGIKVKRTDLIGLIMRRNELATEILKASMSQSFPPMLQSPSTCNRCRHLISCTIYHKAHGGSGTTSGLGDLFDNLVNHLTVTHHNFLKHWDRLIDLEARASQVKKNILQPHNSNYGSGSSAVPYFVLDIKNGHSIDSSGKSKRYIYNFVQQKMQPETADQLDAQFDSIDFSLKVGDFVVLSTQSGRIAVANGCIREIISHSHITVSLPRRLRIPDSNSLSEQEDLTREIWRIDKDEFSSSFGIMRLNIVQLFAQNPQNSHLRKLIVDLEAPRFDSGGLFSQDPALSYIRSLPNLNNDQQRSLHKILGAKDYALILGMPGTGKTYTMVHAVKSLLIRGESILLTSYTNSAIDTLLMKLKTEGVDFIRIGRPEAVHPDVRAHCLSTTEAQSVDAIKARMEQVQVVGVTCLGMYHPLLAHKKFDTCIMDEAGQITLPVSLGPLMLATKFVLVGDHYQLPPLVQSSEARENGMGISLFWRLSEAHSQAISALRCQYRMSSGIMELSNSLIYGNRLCCGSLEIANAKLKFSGREPMQLKLKEILNPDRAVIFANTDQIPALEAKEHRTVNNPTEAHIISWIIKELLRRGVAQDAIGIITPYNAQVNIIQQYTDCLVEVHTIDKYQHASCIPIPISYTFVLWSPYFDTRKSCFIEAFAWSSSTEEFNLFQGRDKECIIVSFVRSTANSRASGSSLLGDWHRINVLLTRAKKKLIMVGSRGTLSTIPLLRLLVDKVAEIGGLAIRSCSALTPSHVLAVPAFDNHPAPTHRRVGTALLTLRRRRPRGRSTANSPPPRAVSPFPPYPVGSFGFDALKETSVDVSAAGAYPLRVPLVAPFTIASSRLAALSNVVVRVELRSGAVDWGEVPVLPSVTAGDQPAALGAAGRACVAMPRRGRSGRCVSQSATHTSPRLPGHAHGPPAPPQPLYPSYICFHALAPPPPSSPVPLYSMAEQDGNAGQRPPDSVP</sequence>
<keyword evidence="17 19" id="KW-0511">Multifunctional enzyme</keyword>
<dbReference type="Gene3D" id="3.90.320.10">
    <property type="match status" value="1"/>
</dbReference>
<dbReference type="PANTHER" id="PTHR10887">
    <property type="entry name" value="DNA2/NAM7 HELICASE FAMILY"/>
    <property type="match status" value="1"/>
</dbReference>
<comment type="subcellular location">
    <subcellularLocation>
        <location evidence="19">Nucleus</location>
    </subcellularLocation>
    <subcellularLocation>
        <location evidence="19">Chromosome</location>
    </subcellularLocation>
</comment>
<dbReference type="GO" id="GO:0005524">
    <property type="term" value="F:ATP binding"/>
    <property type="evidence" value="ECO:0007669"/>
    <property type="project" value="UniProtKB-UniRule"/>
</dbReference>
<comment type="catalytic activity">
    <reaction evidence="18 19">
        <text>ATP + H2O = ADP + phosphate + H(+)</text>
        <dbReference type="Rhea" id="RHEA:13065"/>
        <dbReference type="ChEBI" id="CHEBI:15377"/>
        <dbReference type="ChEBI" id="CHEBI:15378"/>
        <dbReference type="ChEBI" id="CHEBI:30616"/>
        <dbReference type="ChEBI" id="CHEBI:43474"/>
        <dbReference type="ChEBI" id="CHEBI:456216"/>
        <dbReference type="EC" id="3.6.4.12"/>
    </reaction>
</comment>
<keyword evidence="19" id="KW-0158">Chromosome</keyword>
<dbReference type="GO" id="GO:0003677">
    <property type="term" value="F:DNA binding"/>
    <property type="evidence" value="ECO:0007669"/>
    <property type="project" value="UniProtKB-UniRule"/>
</dbReference>
<gene>
    <name evidence="24" type="ORF">ZEAMMB73_Zm00001d002510</name>
</gene>
<dbReference type="FunFam" id="3.40.50.300:FF:001170">
    <property type="entry name" value="DNA replication helicase Dna2"/>
    <property type="match status" value="1"/>
</dbReference>
<feature type="domain" description="DNA2/NAM7 helicase-like C-terminal" evidence="23">
    <location>
        <begin position="1239"/>
        <end position="1291"/>
    </location>
</feature>
<protein>
    <recommendedName>
        <fullName evidence="19">DNA replication ATP-dependent helicase/nuclease</fullName>
        <ecNumber evidence="19">3.1.-.-</ecNumber>
        <ecNumber evidence="19">3.6.4.12</ecNumber>
    </recommendedName>
</protein>
<dbReference type="ExpressionAtlas" id="A0A1D6E1M0">
    <property type="expression patterns" value="baseline and differential"/>
</dbReference>
<reference evidence="24" key="1">
    <citation type="submission" date="2015-12" db="EMBL/GenBank/DDBJ databases">
        <title>Update maize B73 reference genome by single molecule sequencing technologies.</title>
        <authorList>
            <consortium name="Maize Genome Sequencing Project"/>
            <person name="Ware D."/>
        </authorList>
    </citation>
    <scope>NUCLEOTIDE SEQUENCE [LARGE SCALE GENOMIC DNA]</scope>
    <source>
        <tissue evidence="24">Seedling</tissue>
    </source>
</reference>
<feature type="region of interest" description="Disordered" evidence="20">
    <location>
        <begin position="1"/>
        <end position="79"/>
    </location>
</feature>
<dbReference type="InterPro" id="IPR041679">
    <property type="entry name" value="DNA2/NAM7-like_C"/>
</dbReference>
<evidence type="ECO:0000259" key="21">
    <source>
        <dbReference type="Pfam" id="PF08696"/>
    </source>
</evidence>
<accession>A0A1D6E1M0</accession>
<evidence type="ECO:0000256" key="14">
    <source>
        <dbReference type="ARBA" id="ARBA00023125"/>
    </source>
</evidence>